<accession>A0A8J7JYZ3</accession>
<dbReference type="PANTHER" id="PTHR47623:SF1">
    <property type="entry name" value="OS09G0287300 PROTEIN"/>
    <property type="match status" value="1"/>
</dbReference>
<sequence length="164" mass="18856">MRQLTLIRHAKSCWNDPSLSDFERPLNKRGLRDLPALGERIVKFELFPDLILSSGAVRAVTTAESVSQSLEMPLEEIRKIPELYESCYETLLNVLQNQSDRYRHIMMFGHNPGLQDLGYFLTHDVLEKFPTAGLLHIHLSITSWSELAESCGTLTRFDYPKLHQ</sequence>
<dbReference type="InterPro" id="IPR013078">
    <property type="entry name" value="His_Pase_superF_clade-1"/>
</dbReference>
<feature type="active site" description="Proton donor/acceptor" evidence="1">
    <location>
        <position position="85"/>
    </location>
</feature>
<dbReference type="EMBL" id="JADEYS010000012">
    <property type="protein sequence ID" value="MBE9398133.1"/>
    <property type="molecule type" value="Genomic_DNA"/>
</dbReference>
<gene>
    <name evidence="3" type="ORF">IOQ59_12795</name>
</gene>
<organism evidence="3 4">
    <name type="scientific">Pontibacterium sinense</name>
    <dbReference type="NCBI Taxonomy" id="2781979"/>
    <lineage>
        <taxon>Bacteria</taxon>
        <taxon>Pseudomonadati</taxon>
        <taxon>Pseudomonadota</taxon>
        <taxon>Gammaproteobacteria</taxon>
        <taxon>Oceanospirillales</taxon>
        <taxon>Oceanospirillaceae</taxon>
        <taxon>Pontibacterium</taxon>
    </lineage>
</organism>
<feature type="binding site" evidence="2">
    <location>
        <begin position="8"/>
        <end position="15"/>
    </location>
    <ligand>
        <name>substrate</name>
    </ligand>
</feature>
<evidence type="ECO:0000256" key="1">
    <source>
        <dbReference type="PIRSR" id="PIRSR613078-1"/>
    </source>
</evidence>
<dbReference type="PANTHER" id="PTHR47623">
    <property type="entry name" value="OS09G0287300 PROTEIN"/>
    <property type="match status" value="1"/>
</dbReference>
<reference evidence="3" key="1">
    <citation type="submission" date="2020-10" db="EMBL/GenBank/DDBJ databases">
        <title>Bacterium isolated from coastal waters sediment.</title>
        <authorList>
            <person name="Chen R.-J."/>
            <person name="Lu D.-C."/>
            <person name="Zhu K.-L."/>
            <person name="Du Z.-J."/>
        </authorList>
    </citation>
    <scope>NUCLEOTIDE SEQUENCE</scope>
    <source>
        <strain evidence="3">N1Y112</strain>
    </source>
</reference>
<dbReference type="AlphaFoldDB" id="A0A8J7JYZ3"/>
<keyword evidence="4" id="KW-1185">Reference proteome</keyword>
<feature type="binding site" evidence="2">
    <location>
        <position position="58"/>
    </location>
    <ligand>
        <name>substrate</name>
    </ligand>
</feature>
<evidence type="ECO:0000313" key="4">
    <source>
        <dbReference type="Proteomes" id="UP000640333"/>
    </source>
</evidence>
<dbReference type="Gene3D" id="3.40.50.1240">
    <property type="entry name" value="Phosphoglycerate mutase-like"/>
    <property type="match status" value="1"/>
</dbReference>
<evidence type="ECO:0000313" key="3">
    <source>
        <dbReference type="EMBL" id="MBE9398133.1"/>
    </source>
</evidence>
<dbReference type="Proteomes" id="UP000640333">
    <property type="component" value="Unassembled WGS sequence"/>
</dbReference>
<dbReference type="Pfam" id="PF00300">
    <property type="entry name" value="His_Phos_1"/>
    <property type="match status" value="1"/>
</dbReference>
<dbReference type="RefSeq" id="WP_193953765.1">
    <property type="nucleotide sequence ID" value="NZ_JADEYS010000012.1"/>
</dbReference>
<name>A0A8J7JYZ3_9GAMM</name>
<dbReference type="InterPro" id="IPR029033">
    <property type="entry name" value="His_PPase_superfam"/>
</dbReference>
<proteinExistence type="predicted"/>
<dbReference type="SUPFAM" id="SSF53254">
    <property type="entry name" value="Phosphoglycerate mutase-like"/>
    <property type="match status" value="1"/>
</dbReference>
<evidence type="ECO:0000256" key="2">
    <source>
        <dbReference type="PIRSR" id="PIRSR613078-2"/>
    </source>
</evidence>
<feature type="binding site" evidence="2">
    <location>
        <begin position="85"/>
        <end position="88"/>
    </location>
    <ligand>
        <name>substrate</name>
    </ligand>
</feature>
<comment type="caution">
    <text evidence="3">The sequence shown here is derived from an EMBL/GenBank/DDBJ whole genome shotgun (WGS) entry which is preliminary data.</text>
</comment>
<feature type="active site" description="Tele-phosphohistidine intermediate" evidence="1">
    <location>
        <position position="9"/>
    </location>
</feature>
<protein>
    <submittedName>
        <fullName evidence="3">Histidine phosphatase family protein</fullName>
    </submittedName>
</protein>
<dbReference type="CDD" id="cd07067">
    <property type="entry name" value="HP_PGM_like"/>
    <property type="match status" value="1"/>
</dbReference>